<dbReference type="CDD" id="cd04740">
    <property type="entry name" value="DHOD_1B_like"/>
    <property type="match status" value="1"/>
</dbReference>
<feature type="domain" description="Dihydroorotate dehydrogenase catalytic" evidence="11">
    <location>
        <begin position="20"/>
        <end position="294"/>
    </location>
</feature>
<feature type="binding site" evidence="9">
    <location>
        <position position="139"/>
    </location>
    <ligand>
        <name>FMN</name>
        <dbReference type="ChEBI" id="CHEBI:58210"/>
    </ligand>
</feature>
<dbReference type="AlphaFoldDB" id="A0A2G9Y8N2"/>
<dbReference type="InterPro" id="IPR001295">
    <property type="entry name" value="Dihydroorotate_DH_CS"/>
</dbReference>
<evidence type="ECO:0000256" key="2">
    <source>
        <dbReference type="ARBA" id="ARBA00004725"/>
    </source>
</evidence>
<dbReference type="NCBIfam" id="NF005574">
    <property type="entry name" value="PRK07259.1"/>
    <property type="match status" value="1"/>
</dbReference>
<evidence type="ECO:0000259" key="11">
    <source>
        <dbReference type="Pfam" id="PF01180"/>
    </source>
</evidence>
<feature type="binding site" evidence="9">
    <location>
        <begin position="275"/>
        <end position="276"/>
    </location>
    <ligand>
        <name>FMN</name>
        <dbReference type="ChEBI" id="CHEBI:58210"/>
    </ligand>
</feature>
<sequence length="301" mass="32429">MGKIPRLLTQTPLYKRGMPMKFAGINLRNPVILLSGTAGYGKEMNDIIDLSRLGALISKTITEKPRIGNPPPRTAETPAGLLNSIGLENPGLEEFIKEAVPFIKKLPLPVLVSIAGNEKQIARMGKRLEDAGIVALEINLSCPNVSGEFRPTSPREIKKLVSQIRKAVKIPFLTKLPPDLFRIQDLVKAAEEGGTNGLTIANTFPAMAFDVEKKKPLLGGITGGLSGPAILPLSLYLVFKARPITKLPILGSGGIYNGSSAVSMLLAGADTVGLGTVNFFQPDAYREILKSIAEYRKNQHK</sequence>
<dbReference type="Pfam" id="PF01180">
    <property type="entry name" value="DHO_dh"/>
    <property type="match status" value="1"/>
</dbReference>
<dbReference type="GO" id="GO:0005737">
    <property type="term" value="C:cytoplasm"/>
    <property type="evidence" value="ECO:0007669"/>
    <property type="project" value="UniProtKB-SubCell"/>
</dbReference>
<reference evidence="12 13" key="1">
    <citation type="submission" date="2017-09" db="EMBL/GenBank/DDBJ databases">
        <title>Depth-based differentiation of microbial function through sediment-hosted aquifers and enrichment of novel symbionts in the deep terrestrial subsurface.</title>
        <authorList>
            <person name="Probst A.J."/>
            <person name="Ladd B."/>
            <person name="Jarett J.K."/>
            <person name="Geller-Mcgrath D.E."/>
            <person name="Sieber C.M."/>
            <person name="Emerson J.B."/>
            <person name="Anantharaman K."/>
            <person name="Thomas B.C."/>
            <person name="Malmstrom R."/>
            <person name="Stieglmeier M."/>
            <person name="Klingl A."/>
            <person name="Woyke T."/>
            <person name="Ryan C.M."/>
            <person name="Banfield J.F."/>
        </authorList>
    </citation>
    <scope>NUCLEOTIDE SEQUENCE [LARGE SCALE GENOMIC DNA]</scope>
    <source>
        <strain evidence="12">CG23_combo_of_CG06-09_8_20_14_all_48_7</strain>
    </source>
</reference>
<evidence type="ECO:0000256" key="6">
    <source>
        <dbReference type="ARBA" id="ARBA00022643"/>
    </source>
</evidence>
<keyword evidence="4 9" id="KW-0963">Cytoplasm</keyword>
<keyword evidence="5 9" id="KW-0285">Flavoprotein</keyword>
<dbReference type="EC" id="1.3.-.-" evidence="9"/>
<dbReference type="PANTHER" id="PTHR48109">
    <property type="entry name" value="DIHYDROOROTATE DEHYDROGENASE (QUINONE), MITOCHONDRIAL-RELATED"/>
    <property type="match status" value="1"/>
</dbReference>
<protein>
    <recommendedName>
        <fullName evidence="9">Dihydroorotate dehydrogenase</fullName>
        <shortName evidence="9">DHOD</shortName>
        <shortName evidence="9">DHODase</shortName>
        <shortName evidence="9">DHOdehase</shortName>
        <ecNumber evidence="9">1.3.-.-</ecNumber>
    </recommendedName>
</protein>
<gene>
    <name evidence="9" type="primary">pyrD</name>
    <name evidence="12" type="ORF">COX46_05465</name>
</gene>
<dbReference type="PROSITE" id="PS00912">
    <property type="entry name" value="DHODEHASE_2"/>
    <property type="match status" value="1"/>
</dbReference>
<keyword evidence="10" id="KW-1133">Transmembrane helix</keyword>
<evidence type="ECO:0000313" key="13">
    <source>
        <dbReference type="Proteomes" id="UP000230392"/>
    </source>
</evidence>
<comment type="catalytic activity">
    <reaction evidence="9">
        <text>(S)-dihydroorotate + A = orotate + AH2</text>
        <dbReference type="Rhea" id="RHEA:18073"/>
        <dbReference type="ChEBI" id="CHEBI:13193"/>
        <dbReference type="ChEBI" id="CHEBI:17499"/>
        <dbReference type="ChEBI" id="CHEBI:30839"/>
        <dbReference type="ChEBI" id="CHEBI:30864"/>
    </reaction>
</comment>
<keyword evidence="6 9" id="KW-0288">FMN</keyword>
<dbReference type="HAMAP" id="MF_00224">
    <property type="entry name" value="DHO_dh_type1"/>
    <property type="match status" value="1"/>
</dbReference>
<feature type="binding site" evidence="9">
    <location>
        <position position="35"/>
    </location>
    <ligand>
        <name>FMN</name>
        <dbReference type="ChEBI" id="CHEBI:58210"/>
    </ligand>
</feature>
<keyword evidence="10" id="KW-0472">Membrane</keyword>
<evidence type="ECO:0000256" key="1">
    <source>
        <dbReference type="ARBA" id="ARBA00004496"/>
    </source>
</evidence>
<name>A0A2G9Y8N2_9BACT</name>
<feature type="binding site" evidence="9">
    <location>
        <position position="175"/>
    </location>
    <ligand>
        <name>FMN</name>
        <dbReference type="ChEBI" id="CHEBI:58210"/>
    </ligand>
</feature>
<feature type="binding site" evidence="9">
    <location>
        <begin position="202"/>
        <end position="203"/>
    </location>
    <ligand>
        <name>substrate</name>
    </ligand>
</feature>
<dbReference type="InterPro" id="IPR013785">
    <property type="entry name" value="Aldolase_TIM"/>
</dbReference>
<evidence type="ECO:0000256" key="5">
    <source>
        <dbReference type="ARBA" id="ARBA00022630"/>
    </source>
</evidence>
<comment type="cofactor">
    <cofactor evidence="9">
        <name>FMN</name>
        <dbReference type="ChEBI" id="CHEBI:58210"/>
    </cofactor>
    <text evidence="9">Binds 1 FMN per subunit.</text>
</comment>
<feature type="binding site" evidence="9">
    <location>
        <position position="59"/>
    </location>
    <ligand>
        <name>substrate</name>
    </ligand>
</feature>
<organism evidence="12 13">
    <name type="scientific">bacterium (Candidatus Ratteibacteria) CG23_combo_of_CG06-09_8_20_14_all_48_7</name>
    <dbReference type="NCBI Taxonomy" id="2014292"/>
    <lineage>
        <taxon>Bacteria</taxon>
        <taxon>Candidatus Ratteibacteria</taxon>
    </lineage>
</organism>
<keyword evidence="8 9" id="KW-0560">Oxidoreductase</keyword>
<dbReference type="Gene3D" id="3.20.20.70">
    <property type="entry name" value="Aldolase class I"/>
    <property type="match status" value="1"/>
</dbReference>
<proteinExistence type="inferred from homology"/>
<evidence type="ECO:0000256" key="10">
    <source>
        <dbReference type="SAM" id="Phobius"/>
    </source>
</evidence>
<feature type="transmembrane region" description="Helical" evidence="10">
    <location>
        <begin position="217"/>
        <end position="239"/>
    </location>
</feature>
<evidence type="ECO:0000313" key="12">
    <source>
        <dbReference type="EMBL" id="PIP15589.1"/>
    </source>
</evidence>
<dbReference type="PANTHER" id="PTHR48109:SF1">
    <property type="entry name" value="DIHYDROOROTATE DEHYDROGENASE (FUMARATE)"/>
    <property type="match status" value="1"/>
</dbReference>
<dbReference type="GO" id="GO:0006207">
    <property type="term" value="P:'de novo' pyrimidine nucleobase biosynthetic process"/>
    <property type="evidence" value="ECO:0007669"/>
    <property type="project" value="InterPro"/>
</dbReference>
<dbReference type="InterPro" id="IPR012135">
    <property type="entry name" value="Dihydroorotate_DH_1_2"/>
</dbReference>
<dbReference type="InterPro" id="IPR033888">
    <property type="entry name" value="DHOD_1B"/>
</dbReference>
<evidence type="ECO:0000256" key="8">
    <source>
        <dbReference type="ARBA" id="ARBA00023002"/>
    </source>
</evidence>
<evidence type="ECO:0000256" key="3">
    <source>
        <dbReference type="ARBA" id="ARBA00008008"/>
    </source>
</evidence>
<dbReference type="InterPro" id="IPR050074">
    <property type="entry name" value="DHO_dehydrogenase"/>
</dbReference>
<dbReference type="InterPro" id="IPR005720">
    <property type="entry name" value="Dihydroorotate_DH_cat"/>
</dbReference>
<evidence type="ECO:0000256" key="7">
    <source>
        <dbReference type="ARBA" id="ARBA00022975"/>
    </source>
</evidence>
<comment type="function">
    <text evidence="9">Catalyzes the conversion of dihydroorotate to orotate.</text>
</comment>
<dbReference type="PIRSF" id="PIRSF000164">
    <property type="entry name" value="DHO_oxidase"/>
    <property type="match status" value="1"/>
</dbReference>
<feature type="binding site" evidence="9">
    <location>
        <begin position="253"/>
        <end position="254"/>
    </location>
    <ligand>
        <name>FMN</name>
        <dbReference type="ChEBI" id="CHEBI:58210"/>
    </ligand>
</feature>
<comment type="caution">
    <text evidence="12">The sequence shown here is derived from an EMBL/GenBank/DDBJ whole genome shotgun (WGS) entry which is preliminary data.</text>
</comment>
<feature type="binding site" evidence="9">
    <location>
        <position position="227"/>
    </location>
    <ligand>
        <name>FMN</name>
        <dbReference type="ChEBI" id="CHEBI:58210"/>
    </ligand>
</feature>
<feature type="binding site" evidence="9">
    <location>
        <begin position="83"/>
        <end position="87"/>
    </location>
    <ligand>
        <name>substrate</name>
    </ligand>
</feature>
<dbReference type="SUPFAM" id="SSF51395">
    <property type="entry name" value="FMN-linked oxidoreductases"/>
    <property type="match status" value="1"/>
</dbReference>
<feature type="binding site" evidence="9">
    <location>
        <position position="139"/>
    </location>
    <ligand>
        <name>substrate</name>
    </ligand>
</feature>
<comment type="caution">
    <text evidence="9">Lacks conserved residue(s) required for the propagation of feature annotation.</text>
</comment>
<dbReference type="UniPathway" id="UPA00070"/>
<accession>A0A2G9Y8N2</accession>
<evidence type="ECO:0000256" key="9">
    <source>
        <dbReference type="HAMAP-Rule" id="MF_00224"/>
    </source>
</evidence>
<feature type="active site" description="Nucleophile" evidence="9">
    <location>
        <position position="142"/>
    </location>
</feature>
<feature type="binding site" evidence="9">
    <location>
        <begin position="59"/>
        <end position="60"/>
    </location>
    <ligand>
        <name>FMN</name>
        <dbReference type="ChEBI" id="CHEBI:58210"/>
    </ligand>
</feature>
<comment type="similarity">
    <text evidence="3 9">Belongs to the dihydroorotate dehydrogenase family. Type 1 subfamily.</text>
</comment>
<dbReference type="PROSITE" id="PS00911">
    <property type="entry name" value="DHODEHASE_1"/>
    <property type="match status" value="1"/>
</dbReference>
<keyword evidence="10" id="KW-0812">Transmembrane</keyword>
<comment type="subcellular location">
    <subcellularLocation>
        <location evidence="1 9">Cytoplasm</location>
    </subcellularLocation>
</comment>
<evidence type="ECO:0000256" key="4">
    <source>
        <dbReference type="ARBA" id="ARBA00022490"/>
    </source>
</evidence>
<comment type="pathway">
    <text evidence="2 9">Pyrimidine metabolism; UMP biosynthesis via de novo pathway.</text>
</comment>
<dbReference type="GO" id="GO:0044205">
    <property type="term" value="P:'de novo' UMP biosynthetic process"/>
    <property type="evidence" value="ECO:0007669"/>
    <property type="project" value="UniProtKB-UniRule"/>
</dbReference>
<dbReference type="Proteomes" id="UP000230392">
    <property type="component" value="Unassembled WGS sequence"/>
</dbReference>
<dbReference type="GO" id="GO:0004152">
    <property type="term" value="F:dihydroorotate dehydrogenase activity"/>
    <property type="evidence" value="ECO:0007669"/>
    <property type="project" value="UniProtKB-UniRule"/>
</dbReference>
<dbReference type="InterPro" id="IPR024920">
    <property type="entry name" value="Dihydroorotate_DH_1"/>
</dbReference>
<dbReference type="EMBL" id="PCRF01000267">
    <property type="protein sequence ID" value="PIP15589.1"/>
    <property type="molecule type" value="Genomic_DNA"/>
</dbReference>
<keyword evidence="7 9" id="KW-0665">Pyrimidine biosynthesis</keyword>